<dbReference type="AlphaFoldDB" id="A0AB39QIB9"/>
<proteinExistence type="predicted"/>
<sequence>MTVTARYLNHIKPQLSDRDLSIIEDIGRFKLLTGGQVERLYFAHGSQKSRARNRQAVLKRLKDHGVIAHVGERRIGGAKRGSASHLYALDIAGQHIAQTHSRQPRRKYSWYEPTIAHFLAVAELYVVLKEAEQSGRLVVLSFDPEPYSWRTYGQGRLEPDAFARIGVAGPDGRGYQRSVFIEVDRANQRGIKIATKFPQYLNYYNHEQLQGPPRAFPRIVFLAPDERRVTYLQGLVDERPDTRHLFRVGLLDDPLAVLLAR</sequence>
<name>A0AB39QIB9_9ACTN</name>
<organism evidence="1">
    <name type="scientific">Streptomyces sp. R39</name>
    <dbReference type="NCBI Taxonomy" id="3238631"/>
    <lineage>
        <taxon>Bacteria</taxon>
        <taxon>Bacillati</taxon>
        <taxon>Actinomycetota</taxon>
        <taxon>Actinomycetes</taxon>
        <taxon>Kitasatosporales</taxon>
        <taxon>Streptomycetaceae</taxon>
        <taxon>Streptomyces</taxon>
    </lineage>
</organism>
<dbReference type="Pfam" id="PF13814">
    <property type="entry name" value="Replic_Relax"/>
    <property type="match status" value="1"/>
</dbReference>
<gene>
    <name evidence="1" type="ORF">AB5J52_06860</name>
</gene>
<dbReference type="EMBL" id="CP163441">
    <property type="protein sequence ID" value="XDQ42003.1"/>
    <property type="molecule type" value="Genomic_DNA"/>
</dbReference>
<dbReference type="InterPro" id="IPR025855">
    <property type="entry name" value="Replic_Relax"/>
</dbReference>
<reference evidence="1" key="1">
    <citation type="submission" date="2024-07" db="EMBL/GenBank/DDBJ databases">
        <authorList>
            <person name="Yu S.T."/>
        </authorList>
    </citation>
    <scope>NUCLEOTIDE SEQUENCE</scope>
    <source>
        <strain evidence="1">R39</strain>
    </source>
</reference>
<accession>A0AB39QIB9</accession>
<evidence type="ECO:0000313" key="1">
    <source>
        <dbReference type="EMBL" id="XDQ42003.1"/>
    </source>
</evidence>
<dbReference type="RefSeq" id="WP_369221551.1">
    <property type="nucleotide sequence ID" value="NZ_CP163441.1"/>
</dbReference>
<protein>
    <submittedName>
        <fullName evidence="1">Replication-relaxation family protein</fullName>
    </submittedName>
</protein>